<accession>A0A5B8CSA8</accession>
<dbReference type="GO" id="GO:0006935">
    <property type="term" value="P:chemotaxis"/>
    <property type="evidence" value="ECO:0007669"/>
    <property type="project" value="UniProtKB-KW"/>
</dbReference>
<dbReference type="Pfam" id="PF12729">
    <property type="entry name" value="4HB_MCP_1"/>
    <property type="match status" value="1"/>
</dbReference>
<dbReference type="OrthoDB" id="8530258at2"/>
<dbReference type="EMBL" id="CP040946">
    <property type="protein sequence ID" value="QDC44157.1"/>
    <property type="molecule type" value="Genomic_DNA"/>
</dbReference>
<dbReference type="KEGG" id="mmec:FIU01_06240"/>
<feature type="compositionally biased region" description="Polar residues" evidence="6">
    <location>
        <begin position="838"/>
        <end position="865"/>
    </location>
</feature>
<keyword evidence="7" id="KW-0472">Membrane</keyword>
<name>A0A5B8CSA8_9PROT</name>
<dbReference type="PANTHER" id="PTHR43531">
    <property type="entry name" value="PROTEIN ICFG"/>
    <property type="match status" value="1"/>
</dbReference>
<evidence type="ECO:0000256" key="5">
    <source>
        <dbReference type="SAM" id="Coils"/>
    </source>
</evidence>
<dbReference type="PROSITE" id="PS50111">
    <property type="entry name" value="CHEMOTAXIS_TRANSDUC_2"/>
    <property type="match status" value="1"/>
</dbReference>
<dbReference type="CDD" id="cd17528">
    <property type="entry name" value="HAMP_III"/>
    <property type="match status" value="1"/>
</dbReference>
<dbReference type="PANTHER" id="PTHR43531:SF14">
    <property type="entry name" value="METHYL-ACCEPTING CHEMOTAXIS PROTEIN I-RELATED"/>
    <property type="match status" value="1"/>
</dbReference>
<dbReference type="CDD" id="cd17527">
    <property type="entry name" value="HAMP_II"/>
    <property type="match status" value="1"/>
</dbReference>
<comment type="subcellular location">
    <subcellularLocation>
        <location evidence="1">Membrane</location>
    </subcellularLocation>
</comment>
<sequence length="903" mass="96686">MTVAKRIYILIAVAAAGLFLLAGISYFQTERVFKYTNFGNEMAAPSIEVLDDSLREFEKLNSLIWQHMLNTDNAKMQVIEKEVAETHGKLMAALKRYDNYISDSEDKQFLDKDYAAIKAYDVLGSNTLTLSLSNKKTEARDALLANQAVIEGVQNAIREHRVFNNKLAKDSASQAASVKQTALFMLIGIALTALAFVVSIGIYIKRNIFKQLGMEPADLTQIARNFAEGNLNQKIVLPEDDKSSAAYSIRVLQRTLDGLVQSLNYVSQQHDEGDIDCTVDQTRFKGGYAEMAAGINKMVAGHIAMNRSAIEVVKAFGEGNLDLPLEQFPGKKAFVNEAIEQVRGNIKRLVNDADALAHAAVEGNLSTRADASQHQGDFRAIVQGMNGTLDAVVKPLNVTSNYLDNIAKGIIPSTIQEQYPGDYSLIINNLNTCIAAVNALVADANKLAQAAQNGQLSTRADTALHNGDFRKVIEGLNGTLEAVVKPLTVTSETLDQIAKGQIPDTISEYYPGDYSEIINNLNTSIAAVNALVADTSMLAEASKEGRITVRADVDKHNGDFRKIIEGVNNTLDMIVEPIIAVTEAVETITTAANEISSGNSDLSARTEQQASSLEETAASMEELASTVKQNAENAKQANQLALTASGVAVKGGEVVNEVVATMSAINESAKKIEDIISVIDGIAFQTNILALNAAVEAARAGEQGRGFAVVAGEVRNLAQRSASAAKEIKELITDSVNKTTEGTKLVENAGNTMEEVVSSVQRVADIISEISAASNEQTTGIDQVNQAVTSMDETTQQNAALVEEAAAAAESLVDQANQLAEVISQFKLEGRVGGGFSQAKQSTSFKSHTSHTPSASRGNTQTSRPTGRPVAPPAGYVDKPQSSPSATKVSAKTGTDDSDWEEF</sequence>
<dbReference type="Gene3D" id="1.20.120.1530">
    <property type="match status" value="4"/>
</dbReference>
<dbReference type="Pfam" id="PF18947">
    <property type="entry name" value="HAMP_2"/>
    <property type="match status" value="3"/>
</dbReference>
<evidence type="ECO:0000256" key="6">
    <source>
        <dbReference type="SAM" id="MobiDB-lite"/>
    </source>
</evidence>
<evidence type="ECO:0000313" key="10">
    <source>
        <dbReference type="Proteomes" id="UP000311008"/>
    </source>
</evidence>
<keyword evidence="2" id="KW-0488">Methylation</keyword>
<feature type="coiled-coil region" evidence="5">
    <location>
        <begin position="603"/>
        <end position="640"/>
    </location>
</feature>
<dbReference type="InterPro" id="IPR051310">
    <property type="entry name" value="MCP_chemotaxis"/>
</dbReference>
<evidence type="ECO:0000256" key="3">
    <source>
        <dbReference type="ARBA" id="ARBA00029447"/>
    </source>
</evidence>
<evidence type="ECO:0000256" key="1">
    <source>
        <dbReference type="ARBA" id="ARBA00004370"/>
    </source>
</evidence>
<feature type="domain" description="Methyl-accepting transducer" evidence="8">
    <location>
        <begin position="584"/>
        <end position="813"/>
    </location>
</feature>
<evidence type="ECO:0000256" key="2">
    <source>
        <dbReference type="ARBA" id="ARBA00022481"/>
    </source>
</evidence>
<dbReference type="GO" id="GO:0007165">
    <property type="term" value="P:signal transduction"/>
    <property type="evidence" value="ECO:0007669"/>
    <property type="project" value="UniProtKB-KW"/>
</dbReference>
<proteinExistence type="inferred from homology"/>
<dbReference type="Pfam" id="PF18575">
    <property type="entry name" value="HAMP_N3"/>
    <property type="match status" value="1"/>
</dbReference>
<feature type="region of interest" description="Disordered" evidence="6">
    <location>
        <begin position="834"/>
        <end position="903"/>
    </location>
</feature>
<dbReference type="Proteomes" id="UP000311008">
    <property type="component" value="Chromosome"/>
</dbReference>
<dbReference type="CDD" id="cd11386">
    <property type="entry name" value="MCP_signal"/>
    <property type="match status" value="1"/>
</dbReference>
<reference evidence="10" key="1">
    <citation type="journal article" date="2019" name="ISME J.">
        <title>Evolution in action: habitat transition from sediment to the pelagial leads to genome streamlining in Methylophilaceae.</title>
        <authorList>
            <person name="Salcher M."/>
            <person name="Schaefle D."/>
            <person name="Kaspar M."/>
            <person name="Neuenschwander S.M."/>
            <person name="Ghai R."/>
        </authorList>
    </citation>
    <scope>NUCLEOTIDE SEQUENCE [LARGE SCALE GENOMIC DNA]</scope>
    <source>
        <strain evidence="10">MMS-M-51</strain>
    </source>
</reference>
<comment type="similarity">
    <text evidence="3">Belongs to the methyl-accepting chemotaxis (MCP) protein family.</text>
</comment>
<keyword evidence="7" id="KW-0812">Transmembrane</keyword>
<protein>
    <submittedName>
        <fullName evidence="9">Chemotaxis protein</fullName>
    </submittedName>
</protein>
<feature type="coiled-coil region" evidence="5">
    <location>
        <begin position="791"/>
        <end position="822"/>
    </location>
</feature>
<dbReference type="InterPro" id="IPR003660">
    <property type="entry name" value="HAMP_dom"/>
</dbReference>
<dbReference type="InterPro" id="IPR004089">
    <property type="entry name" value="MCPsignal_dom"/>
</dbReference>
<evidence type="ECO:0000259" key="8">
    <source>
        <dbReference type="PROSITE" id="PS50111"/>
    </source>
</evidence>
<keyword evidence="5" id="KW-0175">Coiled coil</keyword>
<evidence type="ECO:0000256" key="4">
    <source>
        <dbReference type="PROSITE-ProRule" id="PRU00284"/>
    </source>
</evidence>
<dbReference type="InterPro" id="IPR024478">
    <property type="entry name" value="HlyB_4HB_MCP"/>
</dbReference>
<dbReference type="CDD" id="cd17529">
    <property type="entry name" value="HAMP_I"/>
    <property type="match status" value="1"/>
</dbReference>
<organism evidence="9 10">
    <name type="scientific">Methylophilus medardicus</name>
    <dbReference type="NCBI Taxonomy" id="2588534"/>
    <lineage>
        <taxon>Bacteria</taxon>
        <taxon>Pseudomonadati</taxon>
        <taxon>Pseudomonadota</taxon>
        <taxon>Betaproteobacteria</taxon>
        <taxon>Nitrosomonadales</taxon>
        <taxon>Methylophilaceae</taxon>
        <taxon>Methylophilus</taxon>
    </lineage>
</organism>
<dbReference type="GO" id="GO:0016020">
    <property type="term" value="C:membrane"/>
    <property type="evidence" value="ECO:0007669"/>
    <property type="project" value="UniProtKB-SubCell"/>
</dbReference>
<dbReference type="SUPFAM" id="SSF58104">
    <property type="entry name" value="Methyl-accepting chemotaxis protein (MCP) signaling domain"/>
    <property type="match status" value="1"/>
</dbReference>
<dbReference type="SMART" id="SM00304">
    <property type="entry name" value="HAMP"/>
    <property type="match status" value="4"/>
</dbReference>
<dbReference type="InterPro" id="IPR041395">
    <property type="entry name" value="McpB_HAMP_3rd"/>
</dbReference>
<evidence type="ECO:0000313" key="9">
    <source>
        <dbReference type="EMBL" id="QDC44157.1"/>
    </source>
</evidence>
<dbReference type="SMART" id="SM00283">
    <property type="entry name" value="MA"/>
    <property type="match status" value="1"/>
</dbReference>
<feature type="transmembrane region" description="Helical" evidence="7">
    <location>
        <begin position="7"/>
        <end position="27"/>
    </location>
</feature>
<feature type="compositionally biased region" description="Polar residues" evidence="6">
    <location>
        <begin position="880"/>
        <end position="893"/>
    </location>
</feature>
<dbReference type="FunFam" id="1.10.287.950:FF:000001">
    <property type="entry name" value="Methyl-accepting chemotaxis sensory transducer"/>
    <property type="match status" value="1"/>
</dbReference>
<keyword evidence="4" id="KW-0807">Transducer</keyword>
<gene>
    <name evidence="9" type="ORF">FIU01_06240</name>
</gene>
<dbReference type="AlphaFoldDB" id="A0A5B8CSA8"/>
<feature type="transmembrane region" description="Helical" evidence="7">
    <location>
        <begin position="182"/>
        <end position="204"/>
    </location>
</feature>
<keyword evidence="7" id="KW-1133">Transmembrane helix</keyword>
<dbReference type="Gene3D" id="1.10.287.950">
    <property type="entry name" value="Methyl-accepting chemotaxis protein"/>
    <property type="match status" value="1"/>
</dbReference>
<keyword evidence="10" id="KW-1185">Reference proteome</keyword>
<dbReference type="RefSeq" id="WP_140003491.1">
    <property type="nucleotide sequence ID" value="NZ_CP040946.1"/>
</dbReference>
<dbReference type="Pfam" id="PF00015">
    <property type="entry name" value="MCPsignal"/>
    <property type="match status" value="1"/>
</dbReference>
<evidence type="ECO:0000256" key="7">
    <source>
        <dbReference type="SAM" id="Phobius"/>
    </source>
</evidence>